<organism evidence="2 3">
    <name type="scientific">Biomphalaria pfeifferi</name>
    <name type="common">Bloodfluke planorb</name>
    <name type="synonym">Freshwater snail</name>
    <dbReference type="NCBI Taxonomy" id="112525"/>
    <lineage>
        <taxon>Eukaryota</taxon>
        <taxon>Metazoa</taxon>
        <taxon>Spiralia</taxon>
        <taxon>Lophotrochozoa</taxon>
        <taxon>Mollusca</taxon>
        <taxon>Gastropoda</taxon>
        <taxon>Heterobranchia</taxon>
        <taxon>Euthyneura</taxon>
        <taxon>Panpulmonata</taxon>
        <taxon>Hygrophila</taxon>
        <taxon>Lymnaeoidea</taxon>
        <taxon>Planorbidae</taxon>
        <taxon>Biomphalaria</taxon>
    </lineage>
</organism>
<evidence type="ECO:0000313" key="3">
    <source>
        <dbReference type="Proteomes" id="UP001233172"/>
    </source>
</evidence>
<dbReference type="AlphaFoldDB" id="A0AAD8AXQ5"/>
<comment type="caution">
    <text evidence="2">The sequence shown here is derived from an EMBL/GenBank/DDBJ whole genome shotgun (WGS) entry which is preliminary data.</text>
</comment>
<sequence length="221" mass="25182">MAFYKQLKPMLYCIILLEFVVLIALTSTDSLLLKIPTSAAFKHMKEKLFGDPFHGFDASGSSFETIVGINSPIQNTRDYSYKQPVNFSSQGRTVNILLSSEDINKSLSCSPTTFVKCDKPTRNITPTNLSYGIAMLRRPHWMTIKNSFNMRSCPYTNCYFQDSNINESTSVVFINLVLLNDEFKPIKRWTHQLYAASIWEAPPLTNAQLLKGEYSTVYYPL</sequence>
<protein>
    <submittedName>
        <fullName evidence="2">Alpha-(1 3)-fucosyltransferase C</fullName>
    </submittedName>
</protein>
<reference evidence="2" key="1">
    <citation type="journal article" date="2023" name="PLoS Negl. Trop. Dis.">
        <title>A genome sequence for Biomphalaria pfeifferi, the major vector snail for the human-infecting parasite Schistosoma mansoni.</title>
        <authorList>
            <person name="Bu L."/>
            <person name="Lu L."/>
            <person name="Laidemitt M.R."/>
            <person name="Zhang S.M."/>
            <person name="Mutuku M."/>
            <person name="Mkoji G."/>
            <person name="Steinauer M."/>
            <person name="Loker E.S."/>
        </authorList>
    </citation>
    <scope>NUCLEOTIDE SEQUENCE</scope>
    <source>
        <strain evidence="2">KasaAsao</strain>
    </source>
</reference>
<keyword evidence="1" id="KW-0472">Membrane</keyword>
<evidence type="ECO:0000256" key="1">
    <source>
        <dbReference type="SAM" id="Phobius"/>
    </source>
</evidence>
<keyword evidence="1" id="KW-1133">Transmembrane helix</keyword>
<keyword evidence="3" id="KW-1185">Reference proteome</keyword>
<dbReference type="Proteomes" id="UP001233172">
    <property type="component" value="Unassembled WGS sequence"/>
</dbReference>
<gene>
    <name evidence="2" type="ORF">Bpfe_026216</name>
</gene>
<dbReference type="EMBL" id="JASAOG010000200">
    <property type="protein sequence ID" value="KAK0044305.1"/>
    <property type="molecule type" value="Genomic_DNA"/>
</dbReference>
<accession>A0AAD8AXQ5</accession>
<reference evidence="2" key="2">
    <citation type="submission" date="2023-04" db="EMBL/GenBank/DDBJ databases">
        <authorList>
            <person name="Bu L."/>
            <person name="Lu L."/>
            <person name="Laidemitt M.R."/>
            <person name="Zhang S.M."/>
            <person name="Mutuku M."/>
            <person name="Mkoji G."/>
            <person name="Steinauer M."/>
            <person name="Loker E.S."/>
        </authorList>
    </citation>
    <scope>NUCLEOTIDE SEQUENCE</scope>
    <source>
        <strain evidence="2">KasaAsao</strain>
        <tissue evidence="2">Whole Snail</tissue>
    </source>
</reference>
<proteinExistence type="predicted"/>
<name>A0AAD8AXQ5_BIOPF</name>
<keyword evidence="1" id="KW-0812">Transmembrane</keyword>
<evidence type="ECO:0000313" key="2">
    <source>
        <dbReference type="EMBL" id="KAK0044305.1"/>
    </source>
</evidence>
<feature type="transmembrane region" description="Helical" evidence="1">
    <location>
        <begin position="12"/>
        <end position="33"/>
    </location>
</feature>